<dbReference type="SMART" id="SM00587">
    <property type="entry name" value="CHK"/>
    <property type="match status" value="1"/>
</dbReference>
<dbReference type="Pfam" id="PF02958">
    <property type="entry name" value="EcKL"/>
    <property type="match status" value="2"/>
</dbReference>
<proteinExistence type="predicted"/>
<accession>B4MDB9</accession>
<evidence type="ECO:0000259" key="1">
    <source>
        <dbReference type="SMART" id="SM00587"/>
    </source>
</evidence>
<dbReference type="PANTHER" id="PTHR11012:SF55">
    <property type="entry name" value="BHLH DOMAIN-CONTAINING PROTEIN"/>
    <property type="match status" value="1"/>
</dbReference>
<sequence length="386" mass="43932">MNNLPVIQQLGQVIEPALNGGSLYSYEVESLTQPGDNYGSVLISIRAQIKCPDGKLFAKRFVAKVPPTDPKQWQFIQPERTCLAEIAIYERLAPALTTLQEEAGTPKDAQFDGFAQYFGSRISLIPNANVVDKDAILVLEDLRDSNYVPGQRLKPFDLLHTHVVLRPFFHKFDWHAAAPETKATMIAETLVDIAEATGNDQTVIAHVKKLSTEFFRFLAAPPIEDNAFNSVIHSDFWTMNLIFKYDKSGKPTQLKIIDFQTAQYDSVIHDLISFLFTSVSTFVLEENYENLLKFYYDVFLETLTRMGANTTVYSYEAFDGELKRIAYIQVPHSIFMTRFILADEVSSTENELELSQVLNTTSSKRVHRKLIEILRLAHKFNILFLE</sequence>
<dbReference type="Proteomes" id="UP000008792">
    <property type="component" value="Unassembled WGS sequence"/>
</dbReference>
<dbReference type="HOGENOM" id="CLU_010718_6_3_1"/>
<dbReference type="InterPro" id="IPR011009">
    <property type="entry name" value="Kinase-like_dom_sf"/>
</dbReference>
<dbReference type="InterPro" id="IPR004119">
    <property type="entry name" value="EcKL"/>
</dbReference>
<dbReference type="InterPro" id="IPR015897">
    <property type="entry name" value="CHK_kinase-like"/>
</dbReference>
<dbReference type="Gene3D" id="3.90.1200.10">
    <property type="match status" value="1"/>
</dbReference>
<evidence type="ECO:0000313" key="2">
    <source>
        <dbReference type="EMBL" id="EDW71180.2"/>
    </source>
</evidence>
<dbReference type="SUPFAM" id="SSF56112">
    <property type="entry name" value="Protein kinase-like (PK-like)"/>
    <property type="match status" value="1"/>
</dbReference>
<dbReference type="AlphaFoldDB" id="B4MDB9"/>
<feature type="domain" description="CHK kinase-like" evidence="1">
    <location>
        <begin position="137"/>
        <end position="305"/>
    </location>
</feature>
<gene>
    <name evidence="2" type="primary">Dvir\GJ16202</name>
    <name evidence="2" type="ORF">Dvir_GJ16202</name>
</gene>
<dbReference type="eggNOG" id="ENOG502QVFS">
    <property type="taxonomic scope" value="Eukaryota"/>
</dbReference>
<dbReference type="STRING" id="7244.B4MDB9"/>
<protein>
    <recommendedName>
        <fullName evidence="1">CHK kinase-like domain-containing protein</fullName>
    </recommendedName>
</protein>
<reference evidence="2 3" key="1">
    <citation type="journal article" date="2007" name="Nature">
        <title>Evolution of genes and genomes on the Drosophila phylogeny.</title>
        <authorList>
            <consortium name="Drosophila 12 Genomes Consortium"/>
            <person name="Clark A.G."/>
            <person name="Eisen M.B."/>
            <person name="Smith D.R."/>
            <person name="Bergman C.M."/>
            <person name="Oliver B."/>
            <person name="Markow T.A."/>
            <person name="Kaufman T.C."/>
            <person name="Kellis M."/>
            <person name="Gelbart W."/>
            <person name="Iyer V.N."/>
            <person name="Pollard D.A."/>
            <person name="Sackton T.B."/>
            <person name="Larracuente A.M."/>
            <person name="Singh N.D."/>
            <person name="Abad J.P."/>
            <person name="Abt D.N."/>
            <person name="Adryan B."/>
            <person name="Aguade M."/>
            <person name="Akashi H."/>
            <person name="Anderson W.W."/>
            <person name="Aquadro C.F."/>
            <person name="Ardell D.H."/>
            <person name="Arguello R."/>
            <person name="Artieri C.G."/>
            <person name="Barbash D.A."/>
            <person name="Barker D."/>
            <person name="Barsanti P."/>
            <person name="Batterham P."/>
            <person name="Batzoglou S."/>
            <person name="Begun D."/>
            <person name="Bhutkar A."/>
            <person name="Blanco E."/>
            <person name="Bosak S.A."/>
            <person name="Bradley R.K."/>
            <person name="Brand A.D."/>
            <person name="Brent M.R."/>
            <person name="Brooks A.N."/>
            <person name="Brown R.H."/>
            <person name="Butlin R.K."/>
            <person name="Caggese C."/>
            <person name="Calvi B.R."/>
            <person name="Bernardo de Carvalho A."/>
            <person name="Caspi A."/>
            <person name="Castrezana S."/>
            <person name="Celniker S.E."/>
            <person name="Chang J.L."/>
            <person name="Chapple C."/>
            <person name="Chatterji S."/>
            <person name="Chinwalla A."/>
            <person name="Civetta A."/>
            <person name="Clifton S.W."/>
            <person name="Comeron J.M."/>
            <person name="Costello J.C."/>
            <person name="Coyne J.A."/>
            <person name="Daub J."/>
            <person name="David R.G."/>
            <person name="Delcher A.L."/>
            <person name="Delehaunty K."/>
            <person name="Do C.B."/>
            <person name="Ebling H."/>
            <person name="Edwards K."/>
            <person name="Eickbush T."/>
            <person name="Evans J.D."/>
            <person name="Filipski A."/>
            <person name="Findeiss S."/>
            <person name="Freyhult E."/>
            <person name="Fulton L."/>
            <person name="Fulton R."/>
            <person name="Garcia A.C."/>
            <person name="Gardiner A."/>
            <person name="Garfield D.A."/>
            <person name="Garvin B.E."/>
            <person name="Gibson G."/>
            <person name="Gilbert D."/>
            <person name="Gnerre S."/>
            <person name="Godfrey J."/>
            <person name="Good R."/>
            <person name="Gotea V."/>
            <person name="Gravely B."/>
            <person name="Greenberg A.J."/>
            <person name="Griffiths-Jones S."/>
            <person name="Gross S."/>
            <person name="Guigo R."/>
            <person name="Gustafson E.A."/>
            <person name="Haerty W."/>
            <person name="Hahn M.W."/>
            <person name="Halligan D.L."/>
            <person name="Halpern A.L."/>
            <person name="Halter G.M."/>
            <person name="Han M.V."/>
            <person name="Heger A."/>
            <person name="Hillier L."/>
            <person name="Hinrichs A.S."/>
            <person name="Holmes I."/>
            <person name="Hoskins R.A."/>
            <person name="Hubisz M.J."/>
            <person name="Hultmark D."/>
            <person name="Huntley M.A."/>
            <person name="Jaffe D.B."/>
            <person name="Jagadeeshan S."/>
            <person name="Jeck W.R."/>
            <person name="Johnson J."/>
            <person name="Jones C.D."/>
            <person name="Jordan W.C."/>
            <person name="Karpen G.H."/>
            <person name="Kataoka E."/>
            <person name="Keightley P.D."/>
            <person name="Kheradpour P."/>
            <person name="Kirkness E.F."/>
            <person name="Koerich L.B."/>
            <person name="Kristiansen K."/>
            <person name="Kudrna D."/>
            <person name="Kulathinal R.J."/>
            <person name="Kumar S."/>
            <person name="Kwok R."/>
            <person name="Lander E."/>
            <person name="Langley C.H."/>
            <person name="Lapoint R."/>
            <person name="Lazzaro B.P."/>
            <person name="Lee S.J."/>
            <person name="Levesque L."/>
            <person name="Li R."/>
            <person name="Lin C.F."/>
            <person name="Lin M.F."/>
            <person name="Lindblad-Toh K."/>
            <person name="Llopart A."/>
            <person name="Long M."/>
            <person name="Low L."/>
            <person name="Lozovsky E."/>
            <person name="Lu J."/>
            <person name="Luo M."/>
            <person name="Machado C.A."/>
            <person name="Makalowski W."/>
            <person name="Marzo M."/>
            <person name="Matsuda M."/>
            <person name="Matzkin L."/>
            <person name="McAllister B."/>
            <person name="McBride C.S."/>
            <person name="McKernan B."/>
            <person name="McKernan K."/>
            <person name="Mendez-Lago M."/>
            <person name="Minx P."/>
            <person name="Mollenhauer M.U."/>
            <person name="Montooth K."/>
            <person name="Mount S.M."/>
            <person name="Mu X."/>
            <person name="Myers E."/>
            <person name="Negre B."/>
            <person name="Newfeld S."/>
            <person name="Nielsen R."/>
            <person name="Noor M.A."/>
            <person name="O'Grady P."/>
            <person name="Pachter L."/>
            <person name="Papaceit M."/>
            <person name="Parisi M.J."/>
            <person name="Parisi M."/>
            <person name="Parts L."/>
            <person name="Pedersen J.S."/>
            <person name="Pesole G."/>
            <person name="Phillippy A.M."/>
            <person name="Ponting C.P."/>
            <person name="Pop M."/>
            <person name="Porcelli D."/>
            <person name="Powell J.R."/>
            <person name="Prohaska S."/>
            <person name="Pruitt K."/>
            <person name="Puig M."/>
            <person name="Quesneville H."/>
            <person name="Ram K.R."/>
            <person name="Rand D."/>
            <person name="Rasmussen M.D."/>
            <person name="Reed L.K."/>
            <person name="Reenan R."/>
            <person name="Reily A."/>
            <person name="Remington K.A."/>
            <person name="Rieger T.T."/>
            <person name="Ritchie M.G."/>
            <person name="Robin C."/>
            <person name="Rogers Y.H."/>
            <person name="Rohde C."/>
            <person name="Rozas J."/>
            <person name="Rubenfield M.J."/>
            <person name="Ruiz A."/>
            <person name="Russo S."/>
            <person name="Salzberg S.L."/>
            <person name="Sanchez-Gracia A."/>
            <person name="Saranga D.J."/>
            <person name="Sato H."/>
            <person name="Schaeffer S.W."/>
            <person name="Schatz M.C."/>
            <person name="Schlenke T."/>
            <person name="Schwartz R."/>
            <person name="Segarra C."/>
            <person name="Singh R.S."/>
            <person name="Sirot L."/>
            <person name="Sirota M."/>
            <person name="Sisneros N.B."/>
            <person name="Smith C.D."/>
            <person name="Smith T.F."/>
            <person name="Spieth J."/>
            <person name="Stage D.E."/>
            <person name="Stark A."/>
            <person name="Stephan W."/>
            <person name="Strausberg R.L."/>
            <person name="Strempel S."/>
            <person name="Sturgill D."/>
            <person name="Sutton G."/>
            <person name="Sutton G.G."/>
            <person name="Tao W."/>
            <person name="Teichmann S."/>
            <person name="Tobari Y.N."/>
            <person name="Tomimura Y."/>
            <person name="Tsolas J.M."/>
            <person name="Valente V.L."/>
            <person name="Venter E."/>
            <person name="Venter J.C."/>
            <person name="Vicario S."/>
            <person name="Vieira F.G."/>
            <person name="Vilella A.J."/>
            <person name="Villasante A."/>
            <person name="Walenz B."/>
            <person name="Wang J."/>
            <person name="Wasserman M."/>
            <person name="Watts T."/>
            <person name="Wilson D."/>
            <person name="Wilson R.K."/>
            <person name="Wing R.A."/>
            <person name="Wolfner M.F."/>
            <person name="Wong A."/>
            <person name="Wong G.K."/>
            <person name="Wu C.I."/>
            <person name="Wu G."/>
            <person name="Yamamoto D."/>
            <person name="Yang H.P."/>
            <person name="Yang S.P."/>
            <person name="Yorke J.A."/>
            <person name="Yoshida K."/>
            <person name="Zdobnov E."/>
            <person name="Zhang P."/>
            <person name="Zhang Y."/>
            <person name="Zimin A.V."/>
            <person name="Baldwin J."/>
            <person name="Abdouelleil A."/>
            <person name="Abdulkadir J."/>
            <person name="Abebe A."/>
            <person name="Abera B."/>
            <person name="Abreu J."/>
            <person name="Acer S.C."/>
            <person name="Aftuck L."/>
            <person name="Alexander A."/>
            <person name="An P."/>
            <person name="Anderson E."/>
            <person name="Anderson S."/>
            <person name="Arachi H."/>
            <person name="Azer M."/>
            <person name="Bachantsang P."/>
            <person name="Barry A."/>
            <person name="Bayul T."/>
            <person name="Berlin A."/>
            <person name="Bessette D."/>
            <person name="Bloom T."/>
            <person name="Blye J."/>
            <person name="Boguslavskiy L."/>
            <person name="Bonnet C."/>
            <person name="Boukhgalter B."/>
            <person name="Bourzgui I."/>
            <person name="Brown A."/>
            <person name="Cahill P."/>
            <person name="Channer S."/>
            <person name="Cheshatsang Y."/>
            <person name="Chuda L."/>
            <person name="Citroen M."/>
            <person name="Collymore A."/>
            <person name="Cooke P."/>
            <person name="Costello M."/>
            <person name="D'Aco K."/>
            <person name="Daza R."/>
            <person name="De Haan G."/>
            <person name="DeGray S."/>
            <person name="DeMaso C."/>
            <person name="Dhargay N."/>
            <person name="Dooley K."/>
            <person name="Dooley E."/>
            <person name="Doricent M."/>
            <person name="Dorje P."/>
            <person name="Dorjee K."/>
            <person name="Dupes A."/>
            <person name="Elong R."/>
            <person name="Falk J."/>
            <person name="Farina A."/>
            <person name="Faro S."/>
            <person name="Ferguson D."/>
            <person name="Fisher S."/>
            <person name="Foley C.D."/>
            <person name="Franke A."/>
            <person name="Friedrich D."/>
            <person name="Gadbois L."/>
            <person name="Gearin G."/>
            <person name="Gearin C.R."/>
            <person name="Giannoukos G."/>
            <person name="Goode T."/>
            <person name="Graham J."/>
            <person name="Grandbois E."/>
            <person name="Grewal S."/>
            <person name="Gyaltsen K."/>
            <person name="Hafez N."/>
            <person name="Hagos B."/>
            <person name="Hall J."/>
            <person name="Henson C."/>
            <person name="Hollinger A."/>
            <person name="Honan T."/>
            <person name="Huard M.D."/>
            <person name="Hughes L."/>
            <person name="Hurhula B."/>
            <person name="Husby M.E."/>
            <person name="Kamat A."/>
            <person name="Kanga B."/>
            <person name="Kashin S."/>
            <person name="Khazanovich D."/>
            <person name="Kisner P."/>
            <person name="Lance K."/>
            <person name="Lara M."/>
            <person name="Lee W."/>
            <person name="Lennon N."/>
            <person name="Letendre F."/>
            <person name="LeVine R."/>
            <person name="Lipovsky A."/>
            <person name="Liu X."/>
            <person name="Liu J."/>
            <person name="Liu S."/>
            <person name="Lokyitsang T."/>
            <person name="Lokyitsang Y."/>
            <person name="Lubonja R."/>
            <person name="Lui A."/>
            <person name="MacDonald P."/>
            <person name="Magnisalis V."/>
            <person name="Maru K."/>
            <person name="Matthews C."/>
            <person name="McCusker W."/>
            <person name="McDonough S."/>
            <person name="Mehta T."/>
            <person name="Meldrim J."/>
            <person name="Meneus L."/>
            <person name="Mihai O."/>
            <person name="Mihalev A."/>
            <person name="Mihova T."/>
            <person name="Mittelman R."/>
            <person name="Mlenga V."/>
            <person name="Montmayeur A."/>
            <person name="Mulrain L."/>
            <person name="Navidi A."/>
            <person name="Naylor J."/>
            <person name="Negash T."/>
            <person name="Nguyen T."/>
            <person name="Nguyen N."/>
            <person name="Nicol R."/>
            <person name="Norbu C."/>
            <person name="Norbu N."/>
            <person name="Novod N."/>
            <person name="O'Neill B."/>
            <person name="Osman S."/>
            <person name="Markiewicz E."/>
            <person name="Oyono O.L."/>
            <person name="Patti C."/>
            <person name="Phunkhang P."/>
            <person name="Pierre F."/>
            <person name="Priest M."/>
            <person name="Raghuraman S."/>
            <person name="Rege F."/>
            <person name="Reyes R."/>
            <person name="Rise C."/>
            <person name="Rogov P."/>
            <person name="Ross K."/>
            <person name="Ryan E."/>
            <person name="Settipalli S."/>
            <person name="Shea T."/>
            <person name="Sherpa N."/>
            <person name="Shi L."/>
            <person name="Shih D."/>
            <person name="Sparrow T."/>
            <person name="Spaulding J."/>
            <person name="Stalker J."/>
            <person name="Stange-Thomann N."/>
            <person name="Stavropoulos S."/>
            <person name="Stone C."/>
            <person name="Strader C."/>
            <person name="Tesfaye S."/>
            <person name="Thomson T."/>
            <person name="Thoulutsang Y."/>
            <person name="Thoulutsang D."/>
            <person name="Topham K."/>
            <person name="Topping I."/>
            <person name="Tsamla T."/>
            <person name="Vassiliev H."/>
            <person name="Vo A."/>
            <person name="Wangchuk T."/>
            <person name="Wangdi T."/>
            <person name="Weiand M."/>
            <person name="Wilkinson J."/>
            <person name="Wilson A."/>
            <person name="Yadav S."/>
            <person name="Young G."/>
            <person name="Yu Q."/>
            <person name="Zembek L."/>
            <person name="Zhong D."/>
            <person name="Zimmer A."/>
            <person name="Zwirko Z."/>
            <person name="Jaffe D.B."/>
            <person name="Alvarez P."/>
            <person name="Brockman W."/>
            <person name="Butler J."/>
            <person name="Chin C."/>
            <person name="Gnerre S."/>
            <person name="Grabherr M."/>
            <person name="Kleber M."/>
            <person name="Mauceli E."/>
            <person name="MacCallum I."/>
        </authorList>
    </citation>
    <scope>NUCLEOTIDE SEQUENCE [LARGE SCALE GENOMIC DNA]</scope>
    <source>
        <strain evidence="3">Tucson 15010-1051.87</strain>
    </source>
</reference>
<dbReference type="InParanoid" id="B4MDB9"/>
<dbReference type="OrthoDB" id="191037at2759"/>
<name>B4MDB9_DROVI</name>
<dbReference type="PANTHER" id="PTHR11012">
    <property type="entry name" value="PROTEIN KINASE-LIKE DOMAIN-CONTAINING"/>
    <property type="match status" value="1"/>
</dbReference>
<evidence type="ECO:0000313" key="3">
    <source>
        <dbReference type="Proteomes" id="UP000008792"/>
    </source>
</evidence>
<dbReference type="EMBL" id="CH940661">
    <property type="protein sequence ID" value="EDW71180.2"/>
    <property type="molecule type" value="Genomic_DNA"/>
</dbReference>
<keyword evidence="3" id="KW-1185">Reference proteome</keyword>
<organism evidence="2 3">
    <name type="scientific">Drosophila virilis</name>
    <name type="common">Fruit fly</name>
    <dbReference type="NCBI Taxonomy" id="7244"/>
    <lineage>
        <taxon>Eukaryota</taxon>
        <taxon>Metazoa</taxon>
        <taxon>Ecdysozoa</taxon>
        <taxon>Arthropoda</taxon>
        <taxon>Hexapoda</taxon>
        <taxon>Insecta</taxon>
        <taxon>Pterygota</taxon>
        <taxon>Neoptera</taxon>
        <taxon>Endopterygota</taxon>
        <taxon>Diptera</taxon>
        <taxon>Brachycera</taxon>
        <taxon>Muscomorpha</taxon>
        <taxon>Ephydroidea</taxon>
        <taxon>Drosophilidae</taxon>
        <taxon>Drosophila</taxon>
    </lineage>
</organism>